<evidence type="ECO:0000313" key="2">
    <source>
        <dbReference type="Proteomes" id="UP000325785"/>
    </source>
</evidence>
<gene>
    <name evidence="1" type="ORF">RIdsm_02902</name>
</gene>
<dbReference type="EMBL" id="CP031598">
    <property type="protein sequence ID" value="QEW27093.1"/>
    <property type="molecule type" value="Genomic_DNA"/>
</dbReference>
<organism evidence="1 2">
    <name type="scientific">Roseovarius indicus</name>
    <dbReference type="NCBI Taxonomy" id="540747"/>
    <lineage>
        <taxon>Bacteria</taxon>
        <taxon>Pseudomonadati</taxon>
        <taxon>Pseudomonadota</taxon>
        <taxon>Alphaproteobacteria</taxon>
        <taxon>Rhodobacterales</taxon>
        <taxon>Roseobacteraceae</taxon>
        <taxon>Roseovarius</taxon>
    </lineage>
</organism>
<dbReference type="Proteomes" id="UP000325785">
    <property type="component" value="Chromosome"/>
</dbReference>
<accession>A0A5P3AEF2</accession>
<name>A0A5P3AEF2_9RHOB</name>
<proteinExistence type="predicted"/>
<dbReference type="KEGG" id="rid:RIdsm_02902"/>
<evidence type="ECO:0000313" key="1">
    <source>
        <dbReference type="EMBL" id="QEW27093.1"/>
    </source>
</evidence>
<dbReference type="AlphaFoldDB" id="A0A5P3AEF2"/>
<reference evidence="1 2" key="1">
    <citation type="submission" date="2018-08" db="EMBL/GenBank/DDBJ databases">
        <title>Genetic Globetrotter - A new plasmid hitch-hiking vast phylogenetic and geographic distances.</title>
        <authorList>
            <person name="Vollmers J."/>
            <person name="Petersen J."/>
        </authorList>
    </citation>
    <scope>NUCLEOTIDE SEQUENCE [LARGE SCALE GENOMIC DNA]</scope>
    <source>
        <strain evidence="1 2">DSM 26383</strain>
    </source>
</reference>
<protein>
    <submittedName>
        <fullName evidence="1">Uncharacterized protein</fullName>
    </submittedName>
</protein>
<sequence>MTREPCFEPGQGPLIIRDRSVLTERDSVWLRPGVAG</sequence>